<sequence length="66" mass="7593">MKQQVETLLQTNMPSFTPPSRKRPLQEEEDTLPSPLDKTPRLPNGEVGDFLHGRDMTRNRVECLDT</sequence>
<proteinExistence type="predicted"/>
<evidence type="ECO:0000256" key="1">
    <source>
        <dbReference type="SAM" id="MobiDB-lite"/>
    </source>
</evidence>
<evidence type="ECO:0000313" key="2">
    <source>
        <dbReference type="EMBL" id="MPC81293.1"/>
    </source>
</evidence>
<evidence type="ECO:0000313" key="3">
    <source>
        <dbReference type="Proteomes" id="UP000324222"/>
    </source>
</evidence>
<dbReference type="Proteomes" id="UP000324222">
    <property type="component" value="Unassembled WGS sequence"/>
</dbReference>
<dbReference type="AlphaFoldDB" id="A0A5B7IG53"/>
<dbReference type="EMBL" id="VSRR010056528">
    <property type="protein sequence ID" value="MPC81293.1"/>
    <property type="molecule type" value="Genomic_DNA"/>
</dbReference>
<organism evidence="2 3">
    <name type="scientific">Portunus trituberculatus</name>
    <name type="common">Swimming crab</name>
    <name type="synonym">Neptunus trituberculatus</name>
    <dbReference type="NCBI Taxonomy" id="210409"/>
    <lineage>
        <taxon>Eukaryota</taxon>
        <taxon>Metazoa</taxon>
        <taxon>Ecdysozoa</taxon>
        <taxon>Arthropoda</taxon>
        <taxon>Crustacea</taxon>
        <taxon>Multicrustacea</taxon>
        <taxon>Malacostraca</taxon>
        <taxon>Eumalacostraca</taxon>
        <taxon>Eucarida</taxon>
        <taxon>Decapoda</taxon>
        <taxon>Pleocyemata</taxon>
        <taxon>Brachyura</taxon>
        <taxon>Eubrachyura</taxon>
        <taxon>Portunoidea</taxon>
        <taxon>Portunidae</taxon>
        <taxon>Portuninae</taxon>
        <taxon>Portunus</taxon>
    </lineage>
</organism>
<gene>
    <name evidence="2" type="ORF">E2C01_075901</name>
</gene>
<feature type="region of interest" description="Disordered" evidence="1">
    <location>
        <begin position="1"/>
        <end position="53"/>
    </location>
</feature>
<protein>
    <submittedName>
        <fullName evidence="2">Uncharacterized protein</fullName>
    </submittedName>
</protein>
<keyword evidence="3" id="KW-1185">Reference proteome</keyword>
<reference evidence="2 3" key="1">
    <citation type="submission" date="2019-05" db="EMBL/GenBank/DDBJ databases">
        <title>Another draft genome of Portunus trituberculatus and its Hox gene families provides insights of decapod evolution.</title>
        <authorList>
            <person name="Jeong J.-H."/>
            <person name="Song I."/>
            <person name="Kim S."/>
            <person name="Choi T."/>
            <person name="Kim D."/>
            <person name="Ryu S."/>
            <person name="Kim W."/>
        </authorList>
    </citation>
    <scope>NUCLEOTIDE SEQUENCE [LARGE SCALE GENOMIC DNA]</scope>
    <source>
        <tissue evidence="2">Muscle</tissue>
    </source>
</reference>
<dbReference type="OrthoDB" id="40902at2759"/>
<feature type="compositionally biased region" description="Polar residues" evidence="1">
    <location>
        <begin position="1"/>
        <end position="15"/>
    </location>
</feature>
<accession>A0A5B7IG53</accession>
<comment type="caution">
    <text evidence="2">The sequence shown here is derived from an EMBL/GenBank/DDBJ whole genome shotgun (WGS) entry which is preliminary data.</text>
</comment>
<name>A0A5B7IG53_PORTR</name>